<gene>
    <name evidence="4" type="ORF">QVD17_42049</name>
</gene>
<organism evidence="4 5">
    <name type="scientific">Tagetes erecta</name>
    <name type="common">African marigold</name>
    <dbReference type="NCBI Taxonomy" id="13708"/>
    <lineage>
        <taxon>Eukaryota</taxon>
        <taxon>Viridiplantae</taxon>
        <taxon>Streptophyta</taxon>
        <taxon>Embryophyta</taxon>
        <taxon>Tracheophyta</taxon>
        <taxon>Spermatophyta</taxon>
        <taxon>Magnoliopsida</taxon>
        <taxon>eudicotyledons</taxon>
        <taxon>Gunneridae</taxon>
        <taxon>Pentapetalae</taxon>
        <taxon>asterids</taxon>
        <taxon>campanulids</taxon>
        <taxon>Asterales</taxon>
        <taxon>Asteraceae</taxon>
        <taxon>Asteroideae</taxon>
        <taxon>Heliantheae alliance</taxon>
        <taxon>Tageteae</taxon>
        <taxon>Tagetes</taxon>
    </lineage>
</organism>
<dbReference type="EMBL" id="JAUHHV010000012">
    <property type="protein sequence ID" value="KAK1406601.1"/>
    <property type="molecule type" value="Genomic_DNA"/>
</dbReference>
<evidence type="ECO:0000313" key="4">
    <source>
        <dbReference type="EMBL" id="KAK1406601.1"/>
    </source>
</evidence>
<reference evidence="4" key="1">
    <citation type="journal article" date="2023" name="bioRxiv">
        <title>Improved chromosome-level genome assembly for marigold (Tagetes erecta).</title>
        <authorList>
            <person name="Jiang F."/>
            <person name="Yuan L."/>
            <person name="Wang S."/>
            <person name="Wang H."/>
            <person name="Xu D."/>
            <person name="Wang A."/>
            <person name="Fan W."/>
        </authorList>
    </citation>
    <scope>NUCLEOTIDE SEQUENCE</scope>
    <source>
        <strain evidence="4">WSJ</strain>
        <tissue evidence="4">Leaf</tissue>
    </source>
</reference>
<dbReference type="AlphaFoldDB" id="A0AAD8JQ15"/>
<evidence type="ECO:0000256" key="3">
    <source>
        <dbReference type="SAM" id="Coils"/>
    </source>
</evidence>
<dbReference type="Proteomes" id="UP001229421">
    <property type="component" value="Unassembled WGS sequence"/>
</dbReference>
<keyword evidence="2 3" id="KW-0175">Coiled coil</keyword>
<evidence type="ECO:0000256" key="2">
    <source>
        <dbReference type="ARBA" id="ARBA00023054"/>
    </source>
</evidence>
<dbReference type="GO" id="GO:0005829">
    <property type="term" value="C:cytosol"/>
    <property type="evidence" value="ECO:0007669"/>
    <property type="project" value="TreeGrafter"/>
</dbReference>
<comment type="similarity">
    <text evidence="1">Belongs to the WEB family.</text>
</comment>
<dbReference type="PANTHER" id="PTHR32054">
    <property type="entry name" value="HEAVY CHAIN, PUTATIVE, EXPRESSED-RELATED-RELATED"/>
    <property type="match status" value="1"/>
</dbReference>
<evidence type="ECO:0000313" key="5">
    <source>
        <dbReference type="Proteomes" id="UP001229421"/>
    </source>
</evidence>
<dbReference type="GO" id="GO:0009904">
    <property type="term" value="P:chloroplast accumulation movement"/>
    <property type="evidence" value="ECO:0007669"/>
    <property type="project" value="TreeGrafter"/>
</dbReference>
<keyword evidence="5" id="KW-1185">Reference proteome</keyword>
<dbReference type="PANTHER" id="PTHR32054:SF31">
    <property type="entry name" value="PROTEIN WEAK CHLOROPLAST MOVEMENT UNDER BLUE LIGHT 1"/>
    <property type="match status" value="1"/>
</dbReference>
<proteinExistence type="inferred from homology"/>
<accession>A0AAD8JQ15</accession>
<evidence type="ECO:0000256" key="1">
    <source>
        <dbReference type="ARBA" id="ARBA00005485"/>
    </source>
</evidence>
<evidence type="ECO:0008006" key="6">
    <source>
        <dbReference type="Google" id="ProtNLM"/>
    </source>
</evidence>
<dbReference type="GO" id="GO:0009903">
    <property type="term" value="P:chloroplast avoidance movement"/>
    <property type="evidence" value="ECO:0007669"/>
    <property type="project" value="TreeGrafter"/>
</dbReference>
<feature type="coiled-coil region" evidence="3">
    <location>
        <begin position="76"/>
        <end position="103"/>
    </location>
</feature>
<sequence>MSRSEIDTSAPFKSVKEAVALFGERVLASELYANKLKVLENEENENIPITVKIQLEETKQRLEEAREDRMLMATCLSSMQEELERTKHELQRLKESSKVIEEDLKFIPLDDEVINTTHSGVEFQKKRYVTFAKPPSVEQVMVQSCDSAVLERNPSLKKKKKKQLIPFISGIFGRKKNIVQV</sequence>
<protein>
    <recommendedName>
        <fullName evidence="6">WEB family protein</fullName>
    </recommendedName>
</protein>
<comment type="caution">
    <text evidence="4">The sequence shown here is derived from an EMBL/GenBank/DDBJ whole genome shotgun (WGS) entry which is preliminary data.</text>
</comment>
<name>A0AAD8JQ15_TARER</name>